<organism evidence="5">
    <name type="scientific">Neodiprion lecontei</name>
    <name type="common">Redheaded pine sawfly</name>
    <dbReference type="NCBI Taxonomy" id="441921"/>
    <lineage>
        <taxon>Eukaryota</taxon>
        <taxon>Metazoa</taxon>
        <taxon>Ecdysozoa</taxon>
        <taxon>Arthropoda</taxon>
        <taxon>Hexapoda</taxon>
        <taxon>Insecta</taxon>
        <taxon>Pterygota</taxon>
        <taxon>Neoptera</taxon>
        <taxon>Endopterygota</taxon>
        <taxon>Hymenoptera</taxon>
        <taxon>Tenthredinoidea</taxon>
        <taxon>Diprionidae</taxon>
        <taxon>Diprioninae</taxon>
        <taxon>Neodiprion</taxon>
    </lineage>
</organism>
<dbReference type="RefSeq" id="XP_015510123.2">
    <property type="nucleotide sequence ID" value="XM_015654637.2"/>
</dbReference>
<sequence>MFPNLFHVKSVHRQVRLNEVLARLEGAKIQHKILKPPKSSMIPGCRHCRIRMKNSCGRKVLANVSSRDKPVFIAKLEHFVEKEVNRIASEKRSECREVSCDHLLCDQKKLDAELAIYKSAFEVLLTKIRTFKPLLSRIKSTYDKCIEVRDDRMKLMEIVSSKLETFKKTVEKKIDTIERTGTGKVGALMREKSCLTETVAKLRADLEESNGKINCLRHELLDCEEREIRRIVNQRRQNIEPSSGGAKETKMVRRQTAQSRRLLEDPVLMNICLERARKDLSTAHRKIAELEDTFREVVPKWELERLENRHQAFEREYRNLSQEFEALSKEHEALKVNFEVVREQKNSLRDRCKILAHTNTPRPDWSKCGQFIQGGVQRWRDITAKKSSEDRLTILLSELCGVASAENDYFVGQGTDPSVPVFLRYKGKMKNRKLGRREVSILINDIWKSRMASDMGTPMGEYVLKYFSERYHISLLRYEWIYNLYYACQRLVYDDQIGLFWNILWGNVVEEAYHAPRKEFVLLKRMMEMRMEDKKINALLAQDLMDVMDVMYPQKSNRDIENIVYAAGKQLGIDPSTEAFDVAKLFAQTEEGWERGDFARELARQTKQEITEFGKGILHSINIHDKTSEVTVEMLKKGFMEVDEDIHQNLLTQHLKWIYKVQDLSKAKPMVSSAIVRQMLNGYIRRSQLKNHRRN</sequence>
<keyword evidence="1 2" id="KW-0175">Coiled coil</keyword>
<dbReference type="Pfam" id="PF15739">
    <property type="entry name" value="TSNAXIP1_N"/>
    <property type="match status" value="1"/>
</dbReference>
<feature type="domain" description="Translin-associated factor X-interacting protein 1 N-terminal" evidence="3">
    <location>
        <begin position="109"/>
        <end position="203"/>
    </location>
</feature>
<feature type="coiled-coil region" evidence="2">
    <location>
        <begin position="199"/>
        <end position="226"/>
    </location>
</feature>
<dbReference type="KEGG" id="nlo:107217219"/>
<dbReference type="GO" id="GO:0005737">
    <property type="term" value="C:cytoplasm"/>
    <property type="evidence" value="ECO:0007669"/>
    <property type="project" value="TreeGrafter"/>
</dbReference>
<accession>A0A6J0B8Z7</accession>
<gene>
    <name evidence="5" type="primary">LOC107217219</name>
</gene>
<evidence type="ECO:0000313" key="4">
    <source>
        <dbReference type="Proteomes" id="UP000829291"/>
    </source>
</evidence>
<dbReference type="PANTHER" id="PTHR16306:SF0">
    <property type="entry name" value="TRANSLIN-ASSOCIATED FACTOR X-INTERACTING PROTEIN 1"/>
    <property type="match status" value="1"/>
</dbReference>
<keyword evidence="4" id="KW-1185">Reference proteome</keyword>
<reference evidence="5" key="1">
    <citation type="submission" date="2025-08" db="UniProtKB">
        <authorList>
            <consortium name="RefSeq"/>
        </authorList>
    </citation>
    <scope>IDENTIFICATION</scope>
    <source>
        <tissue evidence="5">Thorax and Abdomen</tissue>
    </source>
</reference>
<dbReference type="GeneID" id="107217219"/>
<evidence type="ECO:0000256" key="2">
    <source>
        <dbReference type="SAM" id="Coils"/>
    </source>
</evidence>
<evidence type="ECO:0000313" key="5">
    <source>
        <dbReference type="RefSeq" id="XP_015510123.2"/>
    </source>
</evidence>
<dbReference type="OrthoDB" id="261426at2759"/>
<feature type="coiled-coil region" evidence="2">
    <location>
        <begin position="273"/>
        <end position="337"/>
    </location>
</feature>
<name>A0A6J0B8Z7_NEOLC</name>
<evidence type="ECO:0000259" key="3">
    <source>
        <dbReference type="Pfam" id="PF15739"/>
    </source>
</evidence>
<proteinExistence type="predicted"/>
<dbReference type="InParanoid" id="A0A6J0B8Z7"/>
<dbReference type="AlphaFoldDB" id="A0A6J0B8Z7"/>
<dbReference type="PANTHER" id="PTHR16306">
    <property type="entry name" value="TRANSLIN-ASSOCIATED FACTOR X-INTERACTING PROTEIN 1"/>
    <property type="match status" value="1"/>
</dbReference>
<dbReference type="Proteomes" id="UP000829291">
    <property type="component" value="Chromosome 1"/>
</dbReference>
<dbReference type="InterPro" id="IPR032755">
    <property type="entry name" value="TSNAXIP1_N"/>
</dbReference>
<evidence type="ECO:0000256" key="1">
    <source>
        <dbReference type="ARBA" id="ARBA00023054"/>
    </source>
</evidence>
<protein>
    <submittedName>
        <fullName evidence="5">Translin-associated factor X-interacting protein 1</fullName>
    </submittedName>
</protein>